<accession>A0A919CNL1</accession>
<reference evidence="2" key="1">
    <citation type="journal article" date="2014" name="Int. J. Syst. Evol. Microbiol.">
        <title>Complete genome sequence of Corynebacterium casei LMG S-19264T (=DSM 44701T), isolated from a smear-ripened cheese.</title>
        <authorList>
            <consortium name="US DOE Joint Genome Institute (JGI-PGF)"/>
            <person name="Walter F."/>
            <person name="Albersmeier A."/>
            <person name="Kalinowski J."/>
            <person name="Ruckert C."/>
        </authorList>
    </citation>
    <scope>NUCLEOTIDE SEQUENCE</scope>
    <source>
        <strain evidence="2">KCTC 42651</strain>
    </source>
</reference>
<evidence type="ECO:0000313" key="2">
    <source>
        <dbReference type="EMBL" id="GHD45633.1"/>
    </source>
</evidence>
<evidence type="ECO:0000313" key="3">
    <source>
        <dbReference type="Proteomes" id="UP000630353"/>
    </source>
</evidence>
<dbReference type="Pfam" id="PF04993">
    <property type="entry name" value="TfoX_N"/>
    <property type="match status" value="1"/>
</dbReference>
<keyword evidence="3" id="KW-1185">Reference proteome</keyword>
<organism evidence="2 3">
    <name type="scientific">Thalassobaculum fulvum</name>
    <dbReference type="NCBI Taxonomy" id="1633335"/>
    <lineage>
        <taxon>Bacteria</taxon>
        <taxon>Pseudomonadati</taxon>
        <taxon>Pseudomonadota</taxon>
        <taxon>Alphaproteobacteria</taxon>
        <taxon>Rhodospirillales</taxon>
        <taxon>Thalassobaculaceae</taxon>
        <taxon>Thalassobaculum</taxon>
    </lineage>
</organism>
<comment type="caution">
    <text evidence="2">The sequence shown here is derived from an EMBL/GenBank/DDBJ whole genome shotgun (WGS) entry which is preliminary data.</text>
</comment>
<dbReference type="Proteomes" id="UP000630353">
    <property type="component" value="Unassembled WGS sequence"/>
</dbReference>
<proteinExistence type="predicted"/>
<dbReference type="InterPro" id="IPR007076">
    <property type="entry name" value="TfoX_N"/>
</dbReference>
<gene>
    <name evidence="2" type="ORF">GCM10017083_13820</name>
</gene>
<dbReference type="EMBL" id="BMZS01000003">
    <property type="protein sequence ID" value="GHD45633.1"/>
    <property type="molecule type" value="Genomic_DNA"/>
</dbReference>
<dbReference type="AlphaFoldDB" id="A0A919CNL1"/>
<name>A0A919CNL1_9PROT</name>
<sequence>MVSYDAELAERFQRLLAGVENVTSKRMMGGVCFFLNGNMVGGADRSKAGERRFMFRVGKENEAHATALTGGEPVVHGGRRLGGFYFVDADRNSGETVEDWAALAVSHARGLPPK</sequence>
<dbReference type="SUPFAM" id="SSF159894">
    <property type="entry name" value="YgaC/TfoX-N like"/>
    <property type="match status" value="1"/>
</dbReference>
<reference evidence="2" key="2">
    <citation type="submission" date="2020-09" db="EMBL/GenBank/DDBJ databases">
        <authorList>
            <person name="Sun Q."/>
            <person name="Kim S."/>
        </authorList>
    </citation>
    <scope>NUCLEOTIDE SEQUENCE</scope>
    <source>
        <strain evidence="2">KCTC 42651</strain>
    </source>
</reference>
<feature type="domain" description="TfoX N-terminal" evidence="1">
    <location>
        <begin position="15"/>
        <end position="108"/>
    </location>
</feature>
<protein>
    <recommendedName>
        <fullName evidence="1">TfoX N-terminal domain-containing protein</fullName>
    </recommendedName>
</protein>
<evidence type="ECO:0000259" key="1">
    <source>
        <dbReference type="Pfam" id="PF04993"/>
    </source>
</evidence>
<dbReference type="Gene3D" id="3.30.1460.30">
    <property type="entry name" value="YgaC/TfoX-N like chaperone"/>
    <property type="match status" value="1"/>
</dbReference>